<dbReference type="AlphaFoldDB" id="A0A8H7VTH7"/>
<accession>A0A8H7VTH7</accession>
<sequence>MNSIDTLLQAGNTRFQTGIPITMIIFSIPTGLLTLLLVNEKISNHVKQILSIPLLTILFLTPILFSCSNAIFDLLSSVACYNLFLRLFEFYWISPLLYGKSVYAHPDYIYTEFWAALCKFPKSNKKKNHDIKPKVYIKDKKWYHIVSYMTYHAFICDLIGSWWSTFSSHDIIVMRQDRPILFFVFLFVIVFMLNSAFNMFGYALHLFHCIYYDHGSYSEEQWRSLMKNPILSTSLEELWSIRWHQLLHTSWVAFGFRPARYIAQRLLAKTVKNPLPIALFMGTLAVFAVSGLMHEYIIFNNVGWSIYSRFFLGQQLFFFFIHGVGMTLERFVAKITKKYMSSTLLESFLVKHIIQRIWVFSFAFFTFHFFMDGFAYWGIWNDNPFTLTRPFVYQFFLSIVPNGRNLCGSLL</sequence>
<evidence type="ECO:0000256" key="2">
    <source>
        <dbReference type="ARBA" id="ARBA00005179"/>
    </source>
</evidence>
<evidence type="ECO:0000313" key="11">
    <source>
        <dbReference type="Proteomes" id="UP000646827"/>
    </source>
</evidence>
<feature type="domain" description="Wax synthase" evidence="9">
    <location>
        <begin position="222"/>
        <end position="311"/>
    </location>
</feature>
<comment type="similarity">
    <text evidence="3">Belongs to the wax synthase family.</text>
</comment>
<evidence type="ECO:0000256" key="1">
    <source>
        <dbReference type="ARBA" id="ARBA00004141"/>
    </source>
</evidence>
<reference evidence="10 11" key="1">
    <citation type="submission" date="2020-12" db="EMBL/GenBank/DDBJ databases">
        <title>Metabolic potential, ecology and presence of endohyphal bacteria is reflected in genomic diversity of Mucoromycotina.</title>
        <authorList>
            <person name="Muszewska A."/>
            <person name="Okrasinska A."/>
            <person name="Steczkiewicz K."/>
            <person name="Drgas O."/>
            <person name="Orlowska M."/>
            <person name="Perlinska-Lenart U."/>
            <person name="Aleksandrzak-Piekarczyk T."/>
            <person name="Szatraj K."/>
            <person name="Zielenkiewicz U."/>
            <person name="Pilsyk S."/>
            <person name="Malc E."/>
            <person name="Mieczkowski P."/>
            <person name="Kruszewska J.S."/>
            <person name="Biernat P."/>
            <person name="Pawlowska J."/>
        </authorList>
    </citation>
    <scope>NUCLEOTIDE SEQUENCE [LARGE SCALE GENOMIC DNA]</scope>
    <source>
        <strain evidence="10 11">CBS 142.35</strain>
    </source>
</reference>
<dbReference type="Proteomes" id="UP000646827">
    <property type="component" value="Unassembled WGS sequence"/>
</dbReference>
<feature type="transmembrane region" description="Helical" evidence="8">
    <location>
        <begin position="78"/>
        <end position="98"/>
    </location>
</feature>
<keyword evidence="7 8" id="KW-0472">Membrane</keyword>
<protein>
    <recommendedName>
        <fullName evidence="9">Wax synthase domain-containing protein</fullName>
    </recommendedName>
</protein>
<evidence type="ECO:0000256" key="7">
    <source>
        <dbReference type="ARBA" id="ARBA00023136"/>
    </source>
</evidence>
<evidence type="ECO:0000259" key="9">
    <source>
        <dbReference type="Pfam" id="PF13813"/>
    </source>
</evidence>
<organism evidence="10 11">
    <name type="scientific">Circinella minor</name>
    <dbReference type="NCBI Taxonomy" id="1195481"/>
    <lineage>
        <taxon>Eukaryota</taxon>
        <taxon>Fungi</taxon>
        <taxon>Fungi incertae sedis</taxon>
        <taxon>Mucoromycota</taxon>
        <taxon>Mucoromycotina</taxon>
        <taxon>Mucoromycetes</taxon>
        <taxon>Mucorales</taxon>
        <taxon>Lichtheimiaceae</taxon>
        <taxon>Circinella</taxon>
    </lineage>
</organism>
<proteinExistence type="inferred from homology"/>
<feature type="transmembrane region" description="Helical" evidence="8">
    <location>
        <begin position="142"/>
        <end position="160"/>
    </location>
</feature>
<dbReference type="PANTHER" id="PTHR31595">
    <property type="entry name" value="LONG-CHAIN-ALCOHOL O-FATTY-ACYLTRANSFERASE 3-RELATED"/>
    <property type="match status" value="1"/>
</dbReference>
<evidence type="ECO:0000313" key="10">
    <source>
        <dbReference type="EMBL" id="KAG2226509.1"/>
    </source>
</evidence>
<feature type="transmembrane region" description="Helical" evidence="8">
    <location>
        <begin position="353"/>
        <end position="379"/>
    </location>
</feature>
<dbReference type="EMBL" id="JAEPRB010000016">
    <property type="protein sequence ID" value="KAG2226509.1"/>
    <property type="molecule type" value="Genomic_DNA"/>
</dbReference>
<keyword evidence="4" id="KW-0808">Transferase</keyword>
<keyword evidence="11" id="KW-1185">Reference proteome</keyword>
<comment type="pathway">
    <text evidence="2">Secondary metabolite biosynthesis.</text>
</comment>
<dbReference type="InterPro" id="IPR032805">
    <property type="entry name" value="Wax_synthase_dom"/>
</dbReference>
<comment type="subcellular location">
    <subcellularLocation>
        <location evidence="1">Membrane</location>
        <topology evidence="1">Multi-pass membrane protein</topology>
    </subcellularLocation>
</comment>
<dbReference type="GO" id="GO:0006629">
    <property type="term" value="P:lipid metabolic process"/>
    <property type="evidence" value="ECO:0007669"/>
    <property type="project" value="InterPro"/>
</dbReference>
<feature type="transmembrane region" description="Helical" evidence="8">
    <location>
        <begin position="180"/>
        <end position="204"/>
    </location>
</feature>
<dbReference type="OrthoDB" id="1077582at2759"/>
<feature type="transmembrane region" description="Helical" evidence="8">
    <location>
        <begin position="311"/>
        <end position="332"/>
    </location>
</feature>
<evidence type="ECO:0000256" key="6">
    <source>
        <dbReference type="ARBA" id="ARBA00022989"/>
    </source>
</evidence>
<dbReference type="Pfam" id="PF13813">
    <property type="entry name" value="MBOAT_2"/>
    <property type="match status" value="1"/>
</dbReference>
<dbReference type="GO" id="GO:0016020">
    <property type="term" value="C:membrane"/>
    <property type="evidence" value="ECO:0007669"/>
    <property type="project" value="UniProtKB-SubCell"/>
</dbReference>
<gene>
    <name evidence="10" type="ORF">INT45_014253</name>
</gene>
<evidence type="ECO:0000256" key="5">
    <source>
        <dbReference type="ARBA" id="ARBA00022692"/>
    </source>
</evidence>
<comment type="caution">
    <text evidence="10">The sequence shown here is derived from an EMBL/GenBank/DDBJ whole genome shotgun (WGS) entry which is preliminary data.</text>
</comment>
<name>A0A8H7VTH7_9FUNG</name>
<feature type="transmembrane region" description="Helical" evidence="8">
    <location>
        <begin position="50"/>
        <end position="72"/>
    </location>
</feature>
<dbReference type="GO" id="GO:0008374">
    <property type="term" value="F:O-acyltransferase activity"/>
    <property type="evidence" value="ECO:0007669"/>
    <property type="project" value="InterPro"/>
</dbReference>
<evidence type="ECO:0000256" key="3">
    <source>
        <dbReference type="ARBA" id="ARBA00007282"/>
    </source>
</evidence>
<keyword evidence="6 8" id="KW-1133">Transmembrane helix</keyword>
<dbReference type="PANTHER" id="PTHR31595:SF57">
    <property type="entry name" value="OS04G0481900 PROTEIN"/>
    <property type="match status" value="1"/>
</dbReference>
<evidence type="ECO:0000256" key="4">
    <source>
        <dbReference type="ARBA" id="ARBA00022679"/>
    </source>
</evidence>
<feature type="transmembrane region" description="Helical" evidence="8">
    <location>
        <begin position="275"/>
        <end position="299"/>
    </location>
</feature>
<feature type="transmembrane region" description="Helical" evidence="8">
    <location>
        <begin position="20"/>
        <end position="38"/>
    </location>
</feature>
<dbReference type="InterPro" id="IPR044851">
    <property type="entry name" value="Wax_synthase"/>
</dbReference>
<evidence type="ECO:0000256" key="8">
    <source>
        <dbReference type="SAM" id="Phobius"/>
    </source>
</evidence>
<keyword evidence="5 8" id="KW-0812">Transmembrane</keyword>